<name>A0AA88J763_FICCA</name>
<evidence type="ECO:0000256" key="1">
    <source>
        <dbReference type="SAM" id="MobiDB-lite"/>
    </source>
</evidence>
<dbReference type="AlphaFoldDB" id="A0AA88J763"/>
<dbReference type="Proteomes" id="UP001187192">
    <property type="component" value="Unassembled WGS sequence"/>
</dbReference>
<feature type="compositionally biased region" description="Basic and acidic residues" evidence="1">
    <location>
        <begin position="44"/>
        <end position="54"/>
    </location>
</feature>
<organism evidence="2 3">
    <name type="scientific">Ficus carica</name>
    <name type="common">Common fig</name>
    <dbReference type="NCBI Taxonomy" id="3494"/>
    <lineage>
        <taxon>Eukaryota</taxon>
        <taxon>Viridiplantae</taxon>
        <taxon>Streptophyta</taxon>
        <taxon>Embryophyta</taxon>
        <taxon>Tracheophyta</taxon>
        <taxon>Spermatophyta</taxon>
        <taxon>Magnoliopsida</taxon>
        <taxon>eudicotyledons</taxon>
        <taxon>Gunneridae</taxon>
        <taxon>Pentapetalae</taxon>
        <taxon>rosids</taxon>
        <taxon>fabids</taxon>
        <taxon>Rosales</taxon>
        <taxon>Moraceae</taxon>
        <taxon>Ficeae</taxon>
        <taxon>Ficus</taxon>
    </lineage>
</organism>
<accession>A0AA88J763</accession>
<feature type="region of interest" description="Disordered" evidence="1">
    <location>
        <begin position="44"/>
        <end position="63"/>
    </location>
</feature>
<reference evidence="2" key="1">
    <citation type="submission" date="2023-07" db="EMBL/GenBank/DDBJ databases">
        <title>draft genome sequence of fig (Ficus carica).</title>
        <authorList>
            <person name="Takahashi T."/>
            <person name="Nishimura K."/>
        </authorList>
    </citation>
    <scope>NUCLEOTIDE SEQUENCE</scope>
</reference>
<dbReference type="EMBL" id="BTGU01000163">
    <property type="protein sequence ID" value="GMN63950.1"/>
    <property type="molecule type" value="Genomic_DNA"/>
</dbReference>
<gene>
    <name evidence="2" type="ORF">TIFTF001_033034</name>
</gene>
<sequence length="128" mass="15373">MMADQGRKQQLGEMIFEFRNSGKCYWSRYSQGIEYIQFQNPEHRGWTKTDDQRPKQHMRKRKEHIYRRNCKWARVGRIVNRATVKQQMGEEGGRSRAVGAQCSFNVRQKAWVGRTVNRVWFTMQRSNT</sequence>
<protein>
    <submittedName>
        <fullName evidence="2">Uncharacterized protein</fullName>
    </submittedName>
</protein>
<evidence type="ECO:0000313" key="3">
    <source>
        <dbReference type="Proteomes" id="UP001187192"/>
    </source>
</evidence>
<keyword evidence="3" id="KW-1185">Reference proteome</keyword>
<proteinExistence type="predicted"/>
<comment type="caution">
    <text evidence="2">The sequence shown here is derived from an EMBL/GenBank/DDBJ whole genome shotgun (WGS) entry which is preliminary data.</text>
</comment>
<evidence type="ECO:0000313" key="2">
    <source>
        <dbReference type="EMBL" id="GMN63950.1"/>
    </source>
</evidence>